<evidence type="ECO:0000313" key="4">
    <source>
        <dbReference type="Proteomes" id="UP000534186"/>
    </source>
</evidence>
<dbReference type="AlphaFoldDB" id="A0A7Y9NNZ3"/>
<dbReference type="Proteomes" id="UP000534186">
    <property type="component" value="Unassembled WGS sequence"/>
</dbReference>
<gene>
    <name evidence="3" type="ORF">HDF12_003116</name>
</gene>
<dbReference type="InterPro" id="IPR015943">
    <property type="entry name" value="WD40/YVTN_repeat-like_dom_sf"/>
</dbReference>
<evidence type="ECO:0000256" key="1">
    <source>
        <dbReference type="SAM" id="SignalP"/>
    </source>
</evidence>
<sequence>MFGKSLSGKNLLSNGLCLFIALAMTGVLTSKGVLAATPAADEDDQTRHVFYTIASPPGVREMWAIEVTGGKITTTDIGPIKTGCATLAMSPSGTPLSMCGKLFGTQQLTSFDKKTGLATLFGVPVPGLAVMAMAFGPDGTLYAVGGCYPNGDPNDLNTDCSGSDPNFNSLYRVNKFTGDFTRIGPTGAPQYFMGLAFDRHGNLYGVTTTLNPSYVPAILYRINPETGAATKIVNLVGSNTVMGLAFARDGKLYATDFTGASGLYVIDPKTGFESAVAAMPFGLSTGLVLADPLPQPEDRN</sequence>
<protein>
    <recommendedName>
        <fullName evidence="2">DUF6923 domain-containing protein</fullName>
    </recommendedName>
</protein>
<dbReference type="Pfam" id="PF21959">
    <property type="entry name" value="DUF6923"/>
    <property type="match status" value="1"/>
</dbReference>
<name>A0A7Y9NNZ3_9BACT</name>
<dbReference type="InterPro" id="IPR054215">
    <property type="entry name" value="DUF6923"/>
</dbReference>
<feature type="domain" description="DUF6923" evidence="2">
    <location>
        <begin position="132"/>
        <end position="276"/>
    </location>
</feature>
<keyword evidence="1" id="KW-0732">Signal</keyword>
<evidence type="ECO:0000259" key="2">
    <source>
        <dbReference type="Pfam" id="PF21959"/>
    </source>
</evidence>
<dbReference type="Gene3D" id="2.130.10.10">
    <property type="entry name" value="YVTN repeat-like/Quinoprotein amine dehydrogenase"/>
    <property type="match status" value="1"/>
</dbReference>
<feature type="chain" id="PRO_5031169430" description="DUF6923 domain-containing protein" evidence="1">
    <location>
        <begin position="36"/>
        <end position="300"/>
    </location>
</feature>
<accession>A0A7Y9NNZ3</accession>
<dbReference type="SUPFAM" id="SSF63829">
    <property type="entry name" value="Calcium-dependent phosphotriesterase"/>
    <property type="match status" value="1"/>
</dbReference>
<dbReference type="EMBL" id="JACCCV010000002">
    <property type="protein sequence ID" value="NYF52717.1"/>
    <property type="molecule type" value="Genomic_DNA"/>
</dbReference>
<reference evidence="3 4" key="1">
    <citation type="submission" date="2020-07" db="EMBL/GenBank/DDBJ databases">
        <title>Genomic Encyclopedia of Type Strains, Phase IV (KMG-V): Genome sequencing to study the core and pangenomes of soil and plant-associated prokaryotes.</title>
        <authorList>
            <person name="Whitman W."/>
        </authorList>
    </citation>
    <scope>NUCLEOTIDE SEQUENCE [LARGE SCALE GENOMIC DNA]</scope>
    <source>
        <strain evidence="3 4">M8UP30</strain>
    </source>
</reference>
<proteinExistence type="predicted"/>
<evidence type="ECO:0000313" key="3">
    <source>
        <dbReference type="EMBL" id="NYF52717.1"/>
    </source>
</evidence>
<comment type="caution">
    <text evidence="3">The sequence shown here is derived from an EMBL/GenBank/DDBJ whole genome shotgun (WGS) entry which is preliminary data.</text>
</comment>
<organism evidence="3 4">
    <name type="scientific">Tunturiibacter lichenicola</name>
    <dbReference type="NCBI Taxonomy" id="2051959"/>
    <lineage>
        <taxon>Bacteria</taxon>
        <taxon>Pseudomonadati</taxon>
        <taxon>Acidobacteriota</taxon>
        <taxon>Terriglobia</taxon>
        <taxon>Terriglobales</taxon>
        <taxon>Acidobacteriaceae</taxon>
        <taxon>Tunturiibacter</taxon>
    </lineage>
</organism>
<feature type="signal peptide" evidence="1">
    <location>
        <begin position="1"/>
        <end position="35"/>
    </location>
</feature>